<dbReference type="Proteomes" id="UP001283361">
    <property type="component" value="Unassembled WGS sequence"/>
</dbReference>
<keyword evidence="2" id="KW-1185">Reference proteome</keyword>
<comment type="caution">
    <text evidence="1">The sequence shown here is derived from an EMBL/GenBank/DDBJ whole genome shotgun (WGS) entry which is preliminary data.</text>
</comment>
<feature type="non-terminal residue" evidence="1">
    <location>
        <position position="1"/>
    </location>
</feature>
<gene>
    <name evidence="1" type="ORF">RRG08_013316</name>
</gene>
<evidence type="ECO:0000313" key="1">
    <source>
        <dbReference type="EMBL" id="KAK3763033.1"/>
    </source>
</evidence>
<name>A0AAE1DB66_9GAST</name>
<protein>
    <submittedName>
        <fullName evidence="1">Uncharacterized protein</fullName>
    </submittedName>
</protein>
<dbReference type="EMBL" id="JAWDGP010004613">
    <property type="protein sequence ID" value="KAK3763033.1"/>
    <property type="molecule type" value="Genomic_DNA"/>
</dbReference>
<reference evidence="1" key="1">
    <citation type="journal article" date="2023" name="G3 (Bethesda)">
        <title>A reference genome for the long-term kleptoplast-retaining sea slug Elysia crispata morphotype clarki.</title>
        <authorList>
            <person name="Eastman K.E."/>
            <person name="Pendleton A.L."/>
            <person name="Shaikh M.A."/>
            <person name="Suttiyut T."/>
            <person name="Ogas R."/>
            <person name="Tomko P."/>
            <person name="Gavelis G."/>
            <person name="Widhalm J.R."/>
            <person name="Wisecaver J.H."/>
        </authorList>
    </citation>
    <scope>NUCLEOTIDE SEQUENCE</scope>
    <source>
        <strain evidence="1">ECLA1</strain>
    </source>
</reference>
<sequence length="68" mass="7856">PDSGRDVHVYFQHCNAHFLLGMSSACEKAITKVGKELESERQQKLRRDQNAKFDGFNERIRKLCESSD</sequence>
<proteinExistence type="predicted"/>
<accession>A0AAE1DB66</accession>
<evidence type="ECO:0000313" key="2">
    <source>
        <dbReference type="Proteomes" id="UP001283361"/>
    </source>
</evidence>
<dbReference type="AlphaFoldDB" id="A0AAE1DB66"/>
<organism evidence="1 2">
    <name type="scientific">Elysia crispata</name>
    <name type="common">lettuce slug</name>
    <dbReference type="NCBI Taxonomy" id="231223"/>
    <lineage>
        <taxon>Eukaryota</taxon>
        <taxon>Metazoa</taxon>
        <taxon>Spiralia</taxon>
        <taxon>Lophotrochozoa</taxon>
        <taxon>Mollusca</taxon>
        <taxon>Gastropoda</taxon>
        <taxon>Heterobranchia</taxon>
        <taxon>Euthyneura</taxon>
        <taxon>Panpulmonata</taxon>
        <taxon>Sacoglossa</taxon>
        <taxon>Placobranchoidea</taxon>
        <taxon>Plakobranchidae</taxon>
        <taxon>Elysia</taxon>
    </lineage>
</organism>